<evidence type="ECO:0000313" key="2">
    <source>
        <dbReference type="Proteomes" id="UP000824120"/>
    </source>
</evidence>
<organism evidence="1 2">
    <name type="scientific">Solanum commersonii</name>
    <name type="common">Commerson's wild potato</name>
    <name type="synonym">Commerson's nightshade</name>
    <dbReference type="NCBI Taxonomy" id="4109"/>
    <lineage>
        <taxon>Eukaryota</taxon>
        <taxon>Viridiplantae</taxon>
        <taxon>Streptophyta</taxon>
        <taxon>Embryophyta</taxon>
        <taxon>Tracheophyta</taxon>
        <taxon>Spermatophyta</taxon>
        <taxon>Magnoliopsida</taxon>
        <taxon>eudicotyledons</taxon>
        <taxon>Gunneridae</taxon>
        <taxon>Pentapetalae</taxon>
        <taxon>asterids</taxon>
        <taxon>lamiids</taxon>
        <taxon>Solanales</taxon>
        <taxon>Solanaceae</taxon>
        <taxon>Solanoideae</taxon>
        <taxon>Solaneae</taxon>
        <taxon>Solanum</taxon>
    </lineage>
</organism>
<dbReference type="EMBL" id="JACXVP010000004">
    <property type="protein sequence ID" value="KAG5609998.1"/>
    <property type="molecule type" value="Genomic_DNA"/>
</dbReference>
<sequence>MLTHLKLFNCIFKKPNSFLGFQTLIVLQLEKITFVLAIEFYTINVPLLVKLTIELYDGTQYLNIVFSSELKSLVIIESHYNLDLNRNCFKNCRKLTYLYLVIENFNTSFECRCSPKGASLYTQRLWHLNLGVNFNELGVLAFFIHCRNSSSMVIMRAYMTFHLFAASTSVGGVVSDPPMKSHNL</sequence>
<accession>A0A9J5ZGP9</accession>
<reference evidence="1 2" key="1">
    <citation type="submission" date="2020-09" db="EMBL/GenBank/DDBJ databases">
        <title>De no assembly of potato wild relative species, Solanum commersonii.</title>
        <authorList>
            <person name="Cho K."/>
        </authorList>
    </citation>
    <scope>NUCLEOTIDE SEQUENCE [LARGE SCALE GENOMIC DNA]</scope>
    <source>
        <strain evidence="1">LZ3.2</strain>
        <tissue evidence="1">Leaf</tissue>
    </source>
</reference>
<proteinExistence type="predicted"/>
<dbReference type="OrthoDB" id="1722980at2759"/>
<dbReference type="Proteomes" id="UP000824120">
    <property type="component" value="Chromosome 4"/>
</dbReference>
<gene>
    <name evidence="1" type="ORF">H5410_021279</name>
</gene>
<dbReference type="AlphaFoldDB" id="A0A9J5ZGP9"/>
<name>A0A9J5ZGP9_SOLCO</name>
<evidence type="ECO:0000313" key="1">
    <source>
        <dbReference type="EMBL" id="KAG5609998.1"/>
    </source>
</evidence>
<keyword evidence="2" id="KW-1185">Reference proteome</keyword>
<protein>
    <submittedName>
        <fullName evidence="1">Uncharacterized protein</fullName>
    </submittedName>
</protein>
<comment type="caution">
    <text evidence="1">The sequence shown here is derived from an EMBL/GenBank/DDBJ whole genome shotgun (WGS) entry which is preliminary data.</text>
</comment>